<evidence type="ECO:0000313" key="2">
    <source>
        <dbReference type="EMBL" id="OMJ70758.1"/>
    </source>
</evidence>
<feature type="region of interest" description="Disordered" evidence="1">
    <location>
        <begin position="49"/>
        <end position="73"/>
    </location>
</feature>
<comment type="caution">
    <text evidence="2">The sequence shown here is derived from an EMBL/GenBank/DDBJ whole genome shotgun (WGS) entry which is preliminary data.</text>
</comment>
<name>A0A1R2B1V4_9CILI</name>
<dbReference type="EMBL" id="MPUH01001057">
    <property type="protein sequence ID" value="OMJ70758.1"/>
    <property type="molecule type" value="Genomic_DNA"/>
</dbReference>
<proteinExistence type="predicted"/>
<keyword evidence="3" id="KW-1185">Reference proteome</keyword>
<evidence type="ECO:0000256" key="1">
    <source>
        <dbReference type="SAM" id="MobiDB-lite"/>
    </source>
</evidence>
<gene>
    <name evidence="2" type="ORF">SteCoe_31207</name>
</gene>
<organism evidence="2 3">
    <name type="scientific">Stentor coeruleus</name>
    <dbReference type="NCBI Taxonomy" id="5963"/>
    <lineage>
        <taxon>Eukaryota</taxon>
        <taxon>Sar</taxon>
        <taxon>Alveolata</taxon>
        <taxon>Ciliophora</taxon>
        <taxon>Postciliodesmatophora</taxon>
        <taxon>Heterotrichea</taxon>
        <taxon>Heterotrichida</taxon>
        <taxon>Stentoridae</taxon>
        <taxon>Stentor</taxon>
    </lineage>
</organism>
<evidence type="ECO:0000313" key="3">
    <source>
        <dbReference type="Proteomes" id="UP000187209"/>
    </source>
</evidence>
<dbReference type="Proteomes" id="UP000187209">
    <property type="component" value="Unassembled WGS sequence"/>
</dbReference>
<protein>
    <submittedName>
        <fullName evidence="2">Uncharacterized protein</fullName>
    </submittedName>
</protein>
<dbReference type="AlphaFoldDB" id="A0A1R2B1V4"/>
<reference evidence="2 3" key="1">
    <citation type="submission" date="2016-11" db="EMBL/GenBank/DDBJ databases">
        <title>The macronuclear genome of Stentor coeruleus: a giant cell with tiny introns.</title>
        <authorList>
            <person name="Slabodnick M."/>
            <person name="Ruby J.G."/>
            <person name="Reiff S.B."/>
            <person name="Swart E.C."/>
            <person name="Gosai S."/>
            <person name="Prabakaran S."/>
            <person name="Witkowska E."/>
            <person name="Larue G.E."/>
            <person name="Fisher S."/>
            <person name="Freeman R.M."/>
            <person name="Gunawardena J."/>
            <person name="Chu W."/>
            <person name="Stover N.A."/>
            <person name="Gregory B.D."/>
            <person name="Nowacki M."/>
            <person name="Derisi J."/>
            <person name="Roy S.W."/>
            <person name="Marshall W.F."/>
            <person name="Sood P."/>
        </authorList>
    </citation>
    <scope>NUCLEOTIDE SEQUENCE [LARGE SCALE GENOMIC DNA]</scope>
    <source>
        <strain evidence="2">WM001</strain>
    </source>
</reference>
<sequence length="256" mass="29093">MNSALSPSSSLTQNLSSIISSSCSQIATLSINSKSSSSIHPTTKIQLNLSRSKKNRPFANPSDLHKIPSQPDSSRILSNLETLKEPKSSGYNLNYRHKVFVPNPKTVKILSNNLKGIDELEKNNIFSDKLLENLKVQSFSCLQPKENIGNRSYKRKTRCYHHNEIISEKRYSGILKKYRLKTRYGFIKTQSLKVFLCEDELVLSGVNLRKFKDCVYNKIPIHLEFNLKSFVENGKEILSATQIQVRQDKGNSKSIN</sequence>
<accession>A0A1R2B1V4</accession>
<dbReference type="OrthoDB" id="422005at2759"/>